<dbReference type="Proteomes" id="UP000248349">
    <property type="component" value="Unassembled WGS sequence"/>
</dbReference>
<dbReference type="EC" id="3.6.1.-" evidence="8"/>
<evidence type="ECO:0000313" key="11">
    <source>
        <dbReference type="EMBL" id="PYH43210.1"/>
    </source>
</evidence>
<protein>
    <recommendedName>
        <fullName evidence="8">Acyl-coenzyme A diphosphatase SCS3</fullName>
        <ecNumber evidence="8">3.6.1.-</ecNumber>
    </recommendedName>
    <alternativeName>
        <fullName evidence="8">FIT family protein SCS3</fullName>
    </alternativeName>
</protein>
<comment type="catalytic activity">
    <reaction evidence="8">
        <text>(9Z)-octadecenoyl-CoA + H2O = S-(9Z-octadecenoyl)-4'-phosphopantetheine + adenosine 3',5'-bisphosphate + 2 H(+)</text>
        <dbReference type="Rhea" id="RHEA:65564"/>
        <dbReference type="ChEBI" id="CHEBI:15377"/>
        <dbReference type="ChEBI" id="CHEBI:15378"/>
        <dbReference type="ChEBI" id="CHEBI:57387"/>
        <dbReference type="ChEBI" id="CHEBI:58343"/>
        <dbReference type="ChEBI" id="CHEBI:156553"/>
    </reaction>
</comment>
<accession>A0A318ZHP0</accession>
<evidence type="ECO:0000256" key="5">
    <source>
        <dbReference type="ARBA" id="ARBA00022989"/>
    </source>
</evidence>
<keyword evidence="8" id="KW-0594">Phospholipid biosynthesis</keyword>
<dbReference type="STRING" id="1450539.A0A318ZHP0"/>
<dbReference type="PANTHER" id="PTHR23129:SF0">
    <property type="entry name" value="ACYL-COENZYME A DIPHOSPHATASE FITM2"/>
    <property type="match status" value="1"/>
</dbReference>
<dbReference type="AlphaFoldDB" id="A0A318ZHP0"/>
<dbReference type="Pfam" id="PF10261">
    <property type="entry name" value="FIT"/>
    <property type="match status" value="1"/>
</dbReference>
<evidence type="ECO:0000256" key="1">
    <source>
        <dbReference type="ARBA" id="ARBA00004477"/>
    </source>
</evidence>
<evidence type="ECO:0000256" key="10">
    <source>
        <dbReference type="SAM" id="Phobius"/>
    </source>
</evidence>
<dbReference type="GO" id="GO:0005789">
    <property type="term" value="C:endoplasmic reticulum membrane"/>
    <property type="evidence" value="ECO:0007669"/>
    <property type="project" value="UniProtKB-SubCell"/>
</dbReference>
<keyword evidence="4 8" id="KW-0256">Endoplasmic reticulum</keyword>
<organism evidence="11 12">
    <name type="scientific">Aspergillus saccharolyticus JOP 1030-1</name>
    <dbReference type="NCBI Taxonomy" id="1450539"/>
    <lineage>
        <taxon>Eukaryota</taxon>
        <taxon>Fungi</taxon>
        <taxon>Dikarya</taxon>
        <taxon>Ascomycota</taxon>
        <taxon>Pezizomycotina</taxon>
        <taxon>Eurotiomycetes</taxon>
        <taxon>Eurotiomycetidae</taxon>
        <taxon>Eurotiales</taxon>
        <taxon>Aspergillaceae</taxon>
        <taxon>Aspergillus</taxon>
        <taxon>Aspergillus subgen. Circumdati</taxon>
    </lineage>
</organism>
<feature type="transmembrane region" description="Helical" evidence="10">
    <location>
        <begin position="29"/>
        <end position="48"/>
    </location>
</feature>
<keyword evidence="2 8" id="KW-0812">Transmembrane</keyword>
<dbReference type="InterPro" id="IPR046400">
    <property type="entry name" value="SCS3"/>
</dbReference>
<keyword evidence="6" id="KW-0443">Lipid metabolism</keyword>
<feature type="active site" evidence="8">
    <location>
        <position position="318"/>
    </location>
</feature>
<name>A0A318ZHP0_9EURO</name>
<evidence type="ECO:0000256" key="3">
    <source>
        <dbReference type="ARBA" id="ARBA00022801"/>
    </source>
</evidence>
<dbReference type="OrthoDB" id="5579088at2759"/>
<feature type="transmembrane region" description="Helical" evidence="10">
    <location>
        <begin position="298"/>
        <end position="318"/>
    </location>
</feature>
<evidence type="ECO:0000256" key="7">
    <source>
        <dbReference type="ARBA" id="ARBA00023136"/>
    </source>
</evidence>
<reference evidence="11 12" key="1">
    <citation type="submission" date="2016-12" db="EMBL/GenBank/DDBJ databases">
        <title>The genomes of Aspergillus section Nigri reveals drivers in fungal speciation.</title>
        <authorList>
            <consortium name="DOE Joint Genome Institute"/>
            <person name="Vesth T.C."/>
            <person name="Nybo J."/>
            <person name="Theobald S."/>
            <person name="Brandl J."/>
            <person name="Frisvad J.C."/>
            <person name="Nielsen K.F."/>
            <person name="Lyhne E.K."/>
            <person name="Kogle M.E."/>
            <person name="Kuo A."/>
            <person name="Riley R."/>
            <person name="Clum A."/>
            <person name="Nolan M."/>
            <person name="Lipzen A."/>
            <person name="Salamov A."/>
            <person name="Henrissat B."/>
            <person name="Wiebenga A."/>
            <person name="De Vries R.P."/>
            <person name="Grigoriev I.V."/>
            <person name="Mortensen U.H."/>
            <person name="Andersen M.R."/>
            <person name="Baker S.E."/>
        </authorList>
    </citation>
    <scope>NUCLEOTIDE SEQUENCE [LARGE SCALE GENOMIC DNA]</scope>
    <source>
        <strain evidence="11 12">JOP 1030-1</strain>
    </source>
</reference>
<sequence>MPTPDNPPPSSAGVTATTRTTSRPQQPPITFLLVYPLTLLVGSLFSVLSPTAYGTRASSSSSSPLQNHPSPLAPTIASDLHFTFPPAKPVNYFARKDNLFNLYFVKVGWLWTTLAFVLLLLTQPAYTGGRHSSRSSSVGVSGAATHRSRRTTQAIIRYALATTVWYFTTQWFFGPAIIDRSFVLTGGKCERAVPQAEDPYTTTDLGTLATAVACKSAGGAWRGGHDVSGHVFLLVLMTSLVGFEVWGGQCGGDGGLGKKEDVVVEGEREREKEKQKGLEGAEAESAEDDGLGVWSVRLASMVMGLGMWMLLMTAIWFHTWFEKLTGLMIALATVYTIYLLPRRVASWREIVGLPGV</sequence>
<gene>
    <name evidence="8" type="primary">SCS3</name>
    <name evidence="8" type="synonym">FIT2B</name>
    <name evidence="11" type="ORF">BP01DRAFT_393561</name>
</gene>
<evidence type="ECO:0000256" key="9">
    <source>
        <dbReference type="SAM" id="MobiDB-lite"/>
    </source>
</evidence>
<keyword evidence="7 8" id="KW-0472">Membrane</keyword>
<evidence type="ECO:0000256" key="6">
    <source>
        <dbReference type="ARBA" id="ARBA00023098"/>
    </source>
</evidence>
<keyword evidence="12" id="KW-1185">Reference proteome</keyword>
<keyword evidence="8" id="KW-0444">Lipid biosynthesis</keyword>
<keyword evidence="8" id="KW-1208">Phospholipid metabolism</keyword>
<feature type="transmembrane region" description="Helical" evidence="10">
    <location>
        <begin position="100"/>
        <end position="121"/>
    </location>
</feature>
<comment type="catalytic activity">
    <reaction evidence="8">
        <text>hexadecanoyl-CoA + H2O = S-hexadecanoyl-4'-phosphopantetheine + adenosine 3',5'-bisphosphate + 2 H(+)</text>
        <dbReference type="Rhea" id="RHEA:50032"/>
        <dbReference type="ChEBI" id="CHEBI:15377"/>
        <dbReference type="ChEBI" id="CHEBI:15378"/>
        <dbReference type="ChEBI" id="CHEBI:57379"/>
        <dbReference type="ChEBI" id="CHEBI:58343"/>
        <dbReference type="ChEBI" id="CHEBI:132018"/>
    </reaction>
</comment>
<evidence type="ECO:0000256" key="4">
    <source>
        <dbReference type="ARBA" id="ARBA00022824"/>
    </source>
</evidence>
<comment type="function">
    <text evidence="8">Fatty acyl-coenzyme A (CoA) diphosphatase that hydrolyzes fatty acyl-CoA to yield acyl-4'-phosphopantetheine and adenosine 3',5'-bisphosphate. Preferentially hydrolyzes unsaturated long-chain acyl-CoA substrates in the endoplasmic reticulum (ER) lumen. This catalytic activity is required for maintaining ER structure and for lipid droplets (LDs) biogenesis, which are lipid storage organelles involved in maintaining lipid and energy homeostasis. May directly bind to diacylglycerol (DAGs) and triacylglycerol, which is also important for LD biogenesis. May support directional budding of nacent LDs from the ER into the cytosol by reducing DAG levels at sites of LD formation. May play a role in the regulation of cell morphology and cytoskeletal organization. Involved in phospholipid biosynthesis.</text>
</comment>
<dbReference type="EMBL" id="KZ821245">
    <property type="protein sequence ID" value="PYH43210.1"/>
    <property type="molecule type" value="Genomic_DNA"/>
</dbReference>
<feature type="compositionally biased region" description="Pro residues" evidence="9">
    <location>
        <begin position="1"/>
        <end position="10"/>
    </location>
</feature>
<evidence type="ECO:0000313" key="12">
    <source>
        <dbReference type="Proteomes" id="UP000248349"/>
    </source>
</evidence>
<dbReference type="HAMAP" id="MF_03231">
    <property type="entry name" value="SCS3"/>
    <property type="match status" value="1"/>
</dbReference>
<evidence type="ECO:0000256" key="2">
    <source>
        <dbReference type="ARBA" id="ARBA00022692"/>
    </source>
</evidence>
<proteinExistence type="inferred from homology"/>
<feature type="region of interest" description="Disordered" evidence="9">
    <location>
        <begin position="1"/>
        <end position="23"/>
    </location>
</feature>
<evidence type="ECO:0000256" key="8">
    <source>
        <dbReference type="HAMAP-Rule" id="MF_03231"/>
    </source>
</evidence>
<feature type="transmembrane region" description="Helical" evidence="10">
    <location>
        <begin position="324"/>
        <end position="340"/>
    </location>
</feature>
<feature type="active site" evidence="8">
    <location>
        <position position="230"/>
    </location>
</feature>
<dbReference type="PANTHER" id="PTHR23129">
    <property type="entry name" value="ACYL-COENZYME A DIPHOSPHATASE FITM2"/>
    <property type="match status" value="1"/>
</dbReference>
<keyword evidence="5 8" id="KW-1133">Transmembrane helix</keyword>
<dbReference type="GO" id="GO:0010945">
    <property type="term" value="F:coenzyme A diphosphatase activity"/>
    <property type="evidence" value="ECO:0007669"/>
    <property type="project" value="InterPro"/>
</dbReference>
<comment type="subcellular location">
    <subcellularLocation>
        <location evidence="1 8">Endoplasmic reticulum membrane</location>
        <topology evidence="1 8">Multi-pass membrane protein</topology>
    </subcellularLocation>
</comment>
<comment type="catalytic activity">
    <reaction evidence="8">
        <text>(5Z,8Z,11Z,14Z)-eicosatetraenoyl-CoA + H2O = S-(5Z,8Z,11Z,14Z-eicosatetraenoyl)-4'-phosphopantetheine + adenosine 3',5'-bisphosphate + 2 H(+)</text>
        <dbReference type="Rhea" id="RHEA:65568"/>
        <dbReference type="ChEBI" id="CHEBI:15377"/>
        <dbReference type="ChEBI" id="CHEBI:15378"/>
        <dbReference type="ChEBI" id="CHEBI:57368"/>
        <dbReference type="ChEBI" id="CHEBI:58343"/>
        <dbReference type="ChEBI" id="CHEBI:156554"/>
    </reaction>
</comment>
<dbReference type="GO" id="GO:0140042">
    <property type="term" value="P:lipid droplet formation"/>
    <property type="evidence" value="ECO:0007669"/>
    <property type="project" value="UniProtKB-UniRule"/>
</dbReference>
<dbReference type="InterPro" id="IPR019388">
    <property type="entry name" value="FIT"/>
</dbReference>
<comment type="similarity">
    <text evidence="8">Belongs to the FIT family. Fungal FIT2B/SCS3 subfamily.</text>
</comment>
<keyword evidence="3 8" id="KW-0378">Hydrolase</keyword>
<dbReference type="GO" id="GO:0008654">
    <property type="term" value="P:phospholipid biosynthetic process"/>
    <property type="evidence" value="ECO:0007669"/>
    <property type="project" value="UniProtKB-KW"/>
</dbReference>
<comment type="catalytic activity">
    <reaction evidence="8">
        <text>an acyl-CoA + H2O = an acyl-4'-phosphopantetheine + adenosine 3',5'-bisphosphate + 2 H(+)</text>
        <dbReference type="Rhea" id="RHEA:50044"/>
        <dbReference type="ChEBI" id="CHEBI:15377"/>
        <dbReference type="ChEBI" id="CHEBI:15378"/>
        <dbReference type="ChEBI" id="CHEBI:58342"/>
        <dbReference type="ChEBI" id="CHEBI:58343"/>
        <dbReference type="ChEBI" id="CHEBI:132023"/>
    </reaction>
</comment>